<keyword evidence="3" id="KW-1185">Reference proteome</keyword>
<dbReference type="Proteomes" id="UP001595850">
    <property type="component" value="Unassembled WGS sequence"/>
</dbReference>
<keyword evidence="1" id="KW-1133">Transmembrane helix</keyword>
<name>A0ABV8I9B3_9ACTN</name>
<feature type="transmembrane region" description="Helical" evidence="1">
    <location>
        <begin position="48"/>
        <end position="70"/>
    </location>
</feature>
<sequence>GLPEPWAAAVRRAARSHAGDLEDALDRAVATTSLGASRRPLWWRVAGAAQWLVLATAVAGALWLLGLAVLDYLHLPGPPVPTAGELPWPTLLLLGGLLLGVVLALLSRAAAWLGGRRRARKAARALRASVERVGRELVLEPVAEELARHRRFTEALARVRAGT</sequence>
<comment type="caution">
    <text evidence="2">The sequence shown here is derived from an EMBL/GenBank/DDBJ whole genome shotgun (WGS) entry which is preliminary data.</text>
</comment>
<feature type="transmembrane region" description="Helical" evidence="1">
    <location>
        <begin position="90"/>
        <end position="114"/>
    </location>
</feature>
<proteinExistence type="predicted"/>
<organism evidence="2 3">
    <name type="scientific">Planomonospora corallina</name>
    <dbReference type="NCBI Taxonomy" id="1806052"/>
    <lineage>
        <taxon>Bacteria</taxon>
        <taxon>Bacillati</taxon>
        <taxon>Actinomycetota</taxon>
        <taxon>Actinomycetes</taxon>
        <taxon>Streptosporangiales</taxon>
        <taxon>Streptosporangiaceae</taxon>
        <taxon>Planomonospora</taxon>
    </lineage>
</organism>
<accession>A0ABV8I9B3</accession>
<reference evidence="3" key="1">
    <citation type="journal article" date="2019" name="Int. J. Syst. Evol. Microbiol.">
        <title>The Global Catalogue of Microorganisms (GCM) 10K type strain sequencing project: providing services to taxonomists for standard genome sequencing and annotation.</title>
        <authorList>
            <consortium name="The Broad Institute Genomics Platform"/>
            <consortium name="The Broad Institute Genome Sequencing Center for Infectious Disease"/>
            <person name="Wu L."/>
            <person name="Ma J."/>
        </authorList>
    </citation>
    <scope>NUCLEOTIDE SEQUENCE [LARGE SCALE GENOMIC DNA]</scope>
    <source>
        <strain evidence="3">TBRC 4489</strain>
    </source>
</reference>
<keyword evidence="1" id="KW-0472">Membrane</keyword>
<evidence type="ECO:0000256" key="1">
    <source>
        <dbReference type="SAM" id="Phobius"/>
    </source>
</evidence>
<feature type="non-terminal residue" evidence="2">
    <location>
        <position position="1"/>
    </location>
</feature>
<evidence type="ECO:0000313" key="2">
    <source>
        <dbReference type="EMBL" id="MFC4060809.1"/>
    </source>
</evidence>
<keyword evidence="1" id="KW-0812">Transmembrane</keyword>
<gene>
    <name evidence="2" type="ORF">ACFOWE_21110</name>
</gene>
<protein>
    <submittedName>
        <fullName evidence="2">ABC transporter</fullName>
    </submittedName>
</protein>
<evidence type="ECO:0000313" key="3">
    <source>
        <dbReference type="Proteomes" id="UP001595850"/>
    </source>
</evidence>
<dbReference type="EMBL" id="JBHSBM010000024">
    <property type="protein sequence ID" value="MFC4060809.1"/>
    <property type="molecule type" value="Genomic_DNA"/>
</dbReference>